<dbReference type="OrthoDB" id="2303265at2759"/>
<dbReference type="Proteomes" id="UP000615446">
    <property type="component" value="Unassembled WGS sequence"/>
</dbReference>
<organism evidence="1 2">
    <name type="scientific">Rhizophagus clarus</name>
    <dbReference type="NCBI Taxonomy" id="94130"/>
    <lineage>
        <taxon>Eukaryota</taxon>
        <taxon>Fungi</taxon>
        <taxon>Fungi incertae sedis</taxon>
        <taxon>Mucoromycota</taxon>
        <taxon>Glomeromycotina</taxon>
        <taxon>Glomeromycetes</taxon>
        <taxon>Glomerales</taxon>
        <taxon>Glomeraceae</taxon>
        <taxon>Rhizophagus</taxon>
    </lineage>
</organism>
<dbReference type="SUPFAM" id="SSF46689">
    <property type="entry name" value="Homeodomain-like"/>
    <property type="match status" value="1"/>
</dbReference>
<evidence type="ECO:0008006" key="3">
    <source>
        <dbReference type="Google" id="ProtNLM"/>
    </source>
</evidence>
<dbReference type="InterPro" id="IPR009057">
    <property type="entry name" value="Homeodomain-like_sf"/>
</dbReference>
<accession>A0A8H3MIW8</accession>
<protein>
    <recommendedName>
        <fullName evidence="3">HTH myb-type domain-containing protein</fullName>
    </recommendedName>
</protein>
<dbReference type="AlphaFoldDB" id="A0A8H3MIW8"/>
<name>A0A8H3MIW8_9GLOM</name>
<reference evidence="1" key="1">
    <citation type="submission" date="2019-10" db="EMBL/GenBank/DDBJ databases">
        <title>Conservation and host-specific expression of non-tandemly repeated heterogenous ribosome RNA gene in arbuscular mycorrhizal fungi.</title>
        <authorList>
            <person name="Maeda T."/>
            <person name="Kobayashi Y."/>
            <person name="Nakagawa T."/>
            <person name="Ezawa T."/>
            <person name="Yamaguchi K."/>
            <person name="Bino T."/>
            <person name="Nishimoto Y."/>
            <person name="Shigenobu S."/>
            <person name="Kawaguchi M."/>
        </authorList>
    </citation>
    <scope>NUCLEOTIDE SEQUENCE</scope>
    <source>
        <strain evidence="1">HR1</strain>
    </source>
</reference>
<evidence type="ECO:0000313" key="2">
    <source>
        <dbReference type="Proteomes" id="UP000615446"/>
    </source>
</evidence>
<gene>
    <name evidence="1" type="ORF">RCL2_002992200</name>
</gene>
<sequence length="133" mass="16314">MPLFDDEDNKCIRYYMKMWGHLDDCFIRINSLMPQFSPKQISNHWKNHLDPQLYSPKSKSINFWNTRRKSLGKDRNNEKKQESRTGQNECFDYKYFTHTFSVRNSHDYFYRTILYSQNTNYSHYTNRYLAIPN</sequence>
<evidence type="ECO:0000313" key="1">
    <source>
        <dbReference type="EMBL" id="GET03589.1"/>
    </source>
</evidence>
<dbReference type="Gene3D" id="1.10.10.60">
    <property type="entry name" value="Homeodomain-like"/>
    <property type="match status" value="1"/>
</dbReference>
<dbReference type="EMBL" id="BLAL01000324">
    <property type="protein sequence ID" value="GET03589.1"/>
    <property type="molecule type" value="Genomic_DNA"/>
</dbReference>
<comment type="caution">
    <text evidence="1">The sequence shown here is derived from an EMBL/GenBank/DDBJ whole genome shotgun (WGS) entry which is preliminary data.</text>
</comment>
<proteinExistence type="predicted"/>